<keyword evidence="4 13" id="KW-0138">CF(0)</keyword>
<keyword evidence="10 13" id="KW-0472">Membrane</keyword>
<evidence type="ECO:0000256" key="3">
    <source>
        <dbReference type="ARBA" id="ARBA00022448"/>
    </source>
</evidence>
<feature type="site" description="Reversibly protonated during proton transport" evidence="13">
    <location>
        <position position="58"/>
    </location>
</feature>
<protein>
    <recommendedName>
        <fullName evidence="13">ATP synthase subunit c</fullName>
    </recommendedName>
    <alternativeName>
        <fullName evidence="13">ATP synthase F(0) sector subunit c</fullName>
    </alternativeName>
    <alternativeName>
        <fullName evidence="13">F-type ATPase subunit c</fullName>
        <shortName evidence="13">F-ATPase subunit c</shortName>
    </alternativeName>
    <alternativeName>
        <fullName evidence="13">Lipid-binding protein</fullName>
    </alternativeName>
</protein>
<dbReference type="Proteomes" id="UP000230959">
    <property type="component" value="Unassembled WGS sequence"/>
</dbReference>
<evidence type="ECO:0000256" key="7">
    <source>
        <dbReference type="ARBA" id="ARBA00022989"/>
    </source>
</evidence>
<comment type="caution">
    <text evidence="15">The sequence shown here is derived from an EMBL/GenBank/DDBJ whole genome shotgun (WGS) entry which is preliminary data.</text>
</comment>
<keyword evidence="8 13" id="KW-0406">Ion transport</keyword>
<evidence type="ECO:0000313" key="15">
    <source>
        <dbReference type="EMBL" id="PJE73962.1"/>
    </source>
</evidence>
<evidence type="ECO:0000256" key="11">
    <source>
        <dbReference type="ARBA" id="ARBA00023310"/>
    </source>
</evidence>
<dbReference type="EMBL" id="PFER01000005">
    <property type="protein sequence ID" value="PJE73962.1"/>
    <property type="molecule type" value="Genomic_DNA"/>
</dbReference>
<dbReference type="InterPro" id="IPR035921">
    <property type="entry name" value="F/V-ATP_Csub_sf"/>
</dbReference>
<comment type="similarity">
    <text evidence="2 13">Belongs to the ATPase C chain family.</text>
</comment>
<dbReference type="CDD" id="cd18121">
    <property type="entry name" value="ATP-synt_Fo_c"/>
    <property type="match status" value="1"/>
</dbReference>
<evidence type="ECO:0000313" key="16">
    <source>
        <dbReference type="Proteomes" id="UP000230959"/>
    </source>
</evidence>
<keyword evidence="7 13" id="KW-1133">Transmembrane helix</keyword>
<dbReference type="AlphaFoldDB" id="A0A2M8LBG1"/>
<dbReference type="Gene3D" id="1.20.20.10">
    <property type="entry name" value="F1F0 ATP synthase subunit C"/>
    <property type="match status" value="1"/>
</dbReference>
<dbReference type="NCBIfam" id="TIGR01260">
    <property type="entry name" value="ATP_synt_c"/>
    <property type="match status" value="1"/>
</dbReference>
<dbReference type="GO" id="GO:0008289">
    <property type="term" value="F:lipid binding"/>
    <property type="evidence" value="ECO:0007669"/>
    <property type="project" value="UniProtKB-KW"/>
</dbReference>
<sequence>MEAEAVRLLAKGIITLSMLATALGEGYIIGKALEAMGRNPEQSGSLFSKMIIGVAMAESTAIYALVAFFII</sequence>
<keyword evidence="6 13" id="KW-0375">Hydrogen ion transport</keyword>
<evidence type="ECO:0000256" key="12">
    <source>
        <dbReference type="ARBA" id="ARBA00025198"/>
    </source>
</evidence>
<keyword evidence="13" id="KW-1003">Cell membrane</keyword>
<dbReference type="HAMAP" id="MF_01396">
    <property type="entry name" value="ATP_synth_c_bact"/>
    <property type="match status" value="1"/>
</dbReference>
<reference evidence="16" key="1">
    <citation type="submission" date="2017-09" db="EMBL/GenBank/DDBJ databases">
        <title>Depth-based differentiation of microbial function through sediment-hosted aquifers and enrichment of novel symbionts in the deep terrestrial subsurface.</title>
        <authorList>
            <person name="Probst A.J."/>
            <person name="Ladd B."/>
            <person name="Jarett J.K."/>
            <person name="Geller-Mcgrath D.E."/>
            <person name="Sieber C.M.K."/>
            <person name="Emerson J.B."/>
            <person name="Anantharaman K."/>
            <person name="Thomas B.C."/>
            <person name="Malmstrom R."/>
            <person name="Stieglmeier M."/>
            <person name="Klingl A."/>
            <person name="Woyke T."/>
            <person name="Ryan C.M."/>
            <person name="Banfield J.F."/>
        </authorList>
    </citation>
    <scope>NUCLEOTIDE SEQUENCE [LARGE SCALE GENOMIC DNA]</scope>
</reference>
<dbReference type="InterPro" id="IPR002379">
    <property type="entry name" value="ATPase_proteolipid_c-like_dom"/>
</dbReference>
<feature type="domain" description="V-ATPase proteolipid subunit C-like" evidence="14">
    <location>
        <begin position="12"/>
        <end position="71"/>
    </location>
</feature>
<dbReference type="InterPro" id="IPR000454">
    <property type="entry name" value="ATP_synth_F0_csu"/>
</dbReference>
<feature type="transmembrane region" description="Helical" evidence="13">
    <location>
        <begin position="50"/>
        <end position="70"/>
    </location>
</feature>
<dbReference type="InterPro" id="IPR038662">
    <property type="entry name" value="ATP_synth_F0_csu_sf"/>
</dbReference>
<dbReference type="PRINTS" id="PR00124">
    <property type="entry name" value="ATPASEC"/>
</dbReference>
<dbReference type="GO" id="GO:0045259">
    <property type="term" value="C:proton-transporting ATP synthase complex"/>
    <property type="evidence" value="ECO:0007669"/>
    <property type="project" value="UniProtKB-KW"/>
</dbReference>
<dbReference type="PROSITE" id="PS00605">
    <property type="entry name" value="ATPASE_C"/>
    <property type="match status" value="1"/>
</dbReference>
<dbReference type="InterPro" id="IPR020537">
    <property type="entry name" value="ATP_synth_F0_csu_DDCD_BS"/>
</dbReference>
<keyword evidence="11 13" id="KW-0066">ATP synthesis</keyword>
<organism evidence="15 16">
    <name type="scientific">Candidatus Terrybacteria bacterium CG10_big_fil_rev_8_21_14_0_10_41_10</name>
    <dbReference type="NCBI Taxonomy" id="1975026"/>
    <lineage>
        <taxon>Bacteria</taxon>
        <taxon>Candidatus Terryibacteriota</taxon>
    </lineage>
</organism>
<evidence type="ECO:0000256" key="13">
    <source>
        <dbReference type="HAMAP-Rule" id="MF_01396"/>
    </source>
</evidence>
<name>A0A2M8LBG1_9BACT</name>
<accession>A0A2M8LBG1</accession>
<evidence type="ECO:0000256" key="6">
    <source>
        <dbReference type="ARBA" id="ARBA00022781"/>
    </source>
</evidence>
<gene>
    <name evidence="13 15" type="primary">atpE</name>
    <name evidence="15" type="ORF">COV02_00340</name>
</gene>
<evidence type="ECO:0000256" key="1">
    <source>
        <dbReference type="ARBA" id="ARBA00004141"/>
    </source>
</evidence>
<dbReference type="Pfam" id="PF00137">
    <property type="entry name" value="ATP-synt_C"/>
    <property type="match status" value="1"/>
</dbReference>
<evidence type="ECO:0000256" key="10">
    <source>
        <dbReference type="ARBA" id="ARBA00023136"/>
    </source>
</evidence>
<keyword evidence="5 13" id="KW-0812">Transmembrane</keyword>
<evidence type="ECO:0000256" key="4">
    <source>
        <dbReference type="ARBA" id="ARBA00022547"/>
    </source>
</evidence>
<evidence type="ECO:0000259" key="14">
    <source>
        <dbReference type="Pfam" id="PF00137"/>
    </source>
</evidence>
<comment type="function">
    <text evidence="13">Key component of the F(0) channel; it plays a direct role in translocation across the membrane. A homomeric c-ring of between 10-14 subunits forms the central stalk rotor element with the F(1) delta and epsilon subunits.</text>
</comment>
<comment type="function">
    <text evidence="12 13">F(1)F(0) ATP synthase produces ATP from ADP in the presence of a proton or sodium gradient. F-type ATPases consist of two structural domains, F(1) containing the extramembraneous catalytic core and F(0) containing the membrane proton channel, linked together by a central stalk and a peripheral stalk. During catalysis, ATP synthesis in the catalytic domain of F(1) is coupled via a rotary mechanism of the central stalk subunits to proton translocation.</text>
</comment>
<dbReference type="GO" id="GO:0033177">
    <property type="term" value="C:proton-transporting two-sector ATPase complex, proton-transporting domain"/>
    <property type="evidence" value="ECO:0007669"/>
    <property type="project" value="InterPro"/>
</dbReference>
<keyword evidence="9 13" id="KW-0446">Lipid-binding</keyword>
<evidence type="ECO:0000256" key="8">
    <source>
        <dbReference type="ARBA" id="ARBA00023065"/>
    </source>
</evidence>
<proteinExistence type="inferred from homology"/>
<dbReference type="GO" id="GO:0046933">
    <property type="term" value="F:proton-transporting ATP synthase activity, rotational mechanism"/>
    <property type="evidence" value="ECO:0007669"/>
    <property type="project" value="UniProtKB-UniRule"/>
</dbReference>
<evidence type="ECO:0000256" key="9">
    <source>
        <dbReference type="ARBA" id="ARBA00023121"/>
    </source>
</evidence>
<feature type="transmembrane region" description="Helical" evidence="13">
    <location>
        <begin position="12"/>
        <end position="30"/>
    </location>
</feature>
<dbReference type="SUPFAM" id="SSF81333">
    <property type="entry name" value="F1F0 ATP synthase subunit C"/>
    <property type="match status" value="1"/>
</dbReference>
<keyword evidence="3 13" id="KW-0813">Transport</keyword>
<dbReference type="InterPro" id="IPR005953">
    <property type="entry name" value="ATP_synth_csu_bac/chlpt"/>
</dbReference>
<dbReference type="GO" id="GO:0005886">
    <property type="term" value="C:plasma membrane"/>
    <property type="evidence" value="ECO:0007669"/>
    <property type="project" value="UniProtKB-SubCell"/>
</dbReference>
<comment type="subcellular location">
    <subcellularLocation>
        <location evidence="13">Cell membrane</location>
        <topology evidence="13">Multi-pass membrane protein</topology>
    </subcellularLocation>
    <subcellularLocation>
        <location evidence="1">Membrane</location>
        <topology evidence="1">Multi-pass membrane protein</topology>
    </subcellularLocation>
</comment>
<evidence type="ECO:0000256" key="2">
    <source>
        <dbReference type="ARBA" id="ARBA00006704"/>
    </source>
</evidence>
<evidence type="ECO:0000256" key="5">
    <source>
        <dbReference type="ARBA" id="ARBA00022692"/>
    </source>
</evidence>